<evidence type="ECO:0000256" key="1">
    <source>
        <dbReference type="SAM" id="SignalP"/>
    </source>
</evidence>
<evidence type="ECO:0000313" key="3">
    <source>
        <dbReference type="Proteomes" id="UP000230167"/>
    </source>
</evidence>
<feature type="chain" id="PRO_5014470953" evidence="1">
    <location>
        <begin position="22"/>
        <end position="182"/>
    </location>
</feature>
<keyword evidence="1" id="KW-0732">Signal</keyword>
<dbReference type="PANTHER" id="PTHR37691">
    <property type="entry name" value="BLR3518 PROTEIN"/>
    <property type="match status" value="1"/>
</dbReference>
<feature type="signal peptide" evidence="1">
    <location>
        <begin position="1"/>
        <end position="21"/>
    </location>
</feature>
<protein>
    <submittedName>
        <fullName evidence="2">Uncharacterized protein</fullName>
    </submittedName>
</protein>
<dbReference type="Proteomes" id="UP000230167">
    <property type="component" value="Unassembled WGS sequence"/>
</dbReference>
<reference evidence="2 3" key="1">
    <citation type="journal article" date="2017" name="Front. Microbiol.">
        <title>Double-Face Meets the Bacterial World: The Opportunistic Pathogen Stenotrophomonas maltophilia.</title>
        <authorList>
            <person name="Lira F."/>
            <person name="Berg G."/>
            <person name="Martinez J.L."/>
        </authorList>
    </citation>
    <scope>NUCLEOTIDE SEQUENCE [LARGE SCALE GENOMIC DNA]</scope>
    <source>
        <strain evidence="2 3">EA1</strain>
    </source>
</reference>
<dbReference type="Gene3D" id="3.40.1260.10">
    <property type="entry name" value="DsrEFH-like"/>
    <property type="match status" value="1"/>
</dbReference>
<dbReference type="PANTHER" id="PTHR37691:SF1">
    <property type="entry name" value="BLR3518 PROTEIN"/>
    <property type="match status" value="1"/>
</dbReference>
<dbReference type="Pfam" id="PF02635">
    <property type="entry name" value="DsrE"/>
    <property type="match status" value="1"/>
</dbReference>
<dbReference type="InterPro" id="IPR003787">
    <property type="entry name" value="Sulphur_relay_DsrE/F-like"/>
</dbReference>
<sequence>MRGTSLLLGLVLAGMTYFAQAATPATSPAHTIAMHGKAIVLPDAAHQPDPKMRRRAVFSLTVAPASPAATDPGLERVARAVNLLKASGVTKKQLDFVVLLSEGATDSALADPAYRVRHGVANPNLGLIAQLSAAGVQMFVCGQALHSRQLDSNSLAPSIAISLSALTSIITLQQQGYALVPL</sequence>
<comment type="caution">
    <text evidence="2">The sequence shown here is derived from an EMBL/GenBank/DDBJ whole genome shotgun (WGS) entry which is preliminary data.</text>
</comment>
<organism evidence="2 3">
    <name type="scientific">Stenotrophomonas maltophilia</name>
    <name type="common">Pseudomonas maltophilia</name>
    <name type="synonym">Xanthomonas maltophilia</name>
    <dbReference type="NCBI Taxonomy" id="40324"/>
    <lineage>
        <taxon>Bacteria</taxon>
        <taxon>Pseudomonadati</taxon>
        <taxon>Pseudomonadota</taxon>
        <taxon>Gammaproteobacteria</taxon>
        <taxon>Lysobacterales</taxon>
        <taxon>Lysobacteraceae</taxon>
        <taxon>Stenotrophomonas</taxon>
        <taxon>Stenotrophomonas maltophilia group</taxon>
    </lineage>
</organism>
<dbReference type="EMBL" id="NEQV01000004">
    <property type="protein sequence ID" value="PJL28077.1"/>
    <property type="molecule type" value="Genomic_DNA"/>
</dbReference>
<accession>A0A2J0UAH3</accession>
<evidence type="ECO:0000313" key="2">
    <source>
        <dbReference type="EMBL" id="PJL28077.1"/>
    </source>
</evidence>
<dbReference type="AlphaFoldDB" id="A0A2J0UAH3"/>
<dbReference type="InterPro" id="IPR027396">
    <property type="entry name" value="DsrEFH-like"/>
</dbReference>
<gene>
    <name evidence="2" type="ORF">B9Y64_12625</name>
</gene>
<dbReference type="SUPFAM" id="SSF75169">
    <property type="entry name" value="DsrEFH-like"/>
    <property type="match status" value="1"/>
</dbReference>
<name>A0A2J0UAH3_STEMA</name>
<proteinExistence type="predicted"/>